<accession>A0ABR3J7S0</accession>
<sequence>MPSAPPQLPEVPHFVSQYDTATEFLKDCIHILRTHEESCVVMFAHALGRIEDDSVGHLSNRHRGETSGATVPRRKEAFWLTVWSIAGNTPPILDLVLMCDRWILGDYPIFLWSPYHESQLDPSWLSPRVDQLTRYLFRCVPRERVFAVFGKAALSKEFAAHWSHLASMPTAVDPIYDAILTRCTAETFKDGDGEEPPVGHIVRLAQPQDLIPVTLLCEKFADDSVYYPLSRDDAKVEAMQLIERQQIWVYEVDKTVAAICAAAREGHNATVISKVFTKEELRNQGYAERLVRQVTRHLLFTRNKAAVVLYVGHRNKAQSVYNRVGYAGLCGLPRPPTVEDWLELGFRGGKMGHW</sequence>
<dbReference type="Gene3D" id="3.40.630.30">
    <property type="match status" value="1"/>
</dbReference>
<dbReference type="InterPro" id="IPR016181">
    <property type="entry name" value="Acyl_CoA_acyltransferase"/>
</dbReference>
<comment type="caution">
    <text evidence="2">The sequence shown here is derived from an EMBL/GenBank/DDBJ whole genome shotgun (WGS) entry which is preliminary data.</text>
</comment>
<reference evidence="3" key="1">
    <citation type="submission" date="2024-06" db="EMBL/GenBank/DDBJ databases">
        <title>Multi-omics analyses provide insights into the biosynthesis of the anticancer antibiotic pleurotin in Hohenbuehelia grisea.</title>
        <authorList>
            <person name="Weaver J.A."/>
            <person name="Alberti F."/>
        </authorList>
    </citation>
    <scope>NUCLEOTIDE SEQUENCE [LARGE SCALE GENOMIC DNA]</scope>
    <source>
        <strain evidence="3">T-177</strain>
    </source>
</reference>
<organism evidence="2 3">
    <name type="scientific">Hohenbuehelia grisea</name>
    <dbReference type="NCBI Taxonomy" id="104357"/>
    <lineage>
        <taxon>Eukaryota</taxon>
        <taxon>Fungi</taxon>
        <taxon>Dikarya</taxon>
        <taxon>Basidiomycota</taxon>
        <taxon>Agaricomycotina</taxon>
        <taxon>Agaricomycetes</taxon>
        <taxon>Agaricomycetidae</taxon>
        <taxon>Agaricales</taxon>
        <taxon>Pleurotineae</taxon>
        <taxon>Pleurotaceae</taxon>
        <taxon>Hohenbuehelia</taxon>
    </lineage>
</organism>
<dbReference type="Proteomes" id="UP001556367">
    <property type="component" value="Unassembled WGS sequence"/>
</dbReference>
<dbReference type="Pfam" id="PF13508">
    <property type="entry name" value="Acetyltransf_7"/>
    <property type="match status" value="1"/>
</dbReference>
<dbReference type="EMBL" id="JASNQZ010000011">
    <property type="protein sequence ID" value="KAL0951637.1"/>
    <property type="molecule type" value="Genomic_DNA"/>
</dbReference>
<proteinExistence type="predicted"/>
<protein>
    <recommendedName>
        <fullName evidence="1">N-acetyltransferase domain-containing protein</fullName>
    </recommendedName>
</protein>
<keyword evidence="3" id="KW-1185">Reference proteome</keyword>
<evidence type="ECO:0000313" key="3">
    <source>
        <dbReference type="Proteomes" id="UP001556367"/>
    </source>
</evidence>
<feature type="domain" description="N-acetyltransferase" evidence="1">
    <location>
        <begin position="200"/>
        <end position="354"/>
    </location>
</feature>
<dbReference type="SUPFAM" id="SSF55729">
    <property type="entry name" value="Acyl-CoA N-acyltransferases (Nat)"/>
    <property type="match status" value="1"/>
</dbReference>
<evidence type="ECO:0000259" key="1">
    <source>
        <dbReference type="PROSITE" id="PS51186"/>
    </source>
</evidence>
<gene>
    <name evidence="2" type="ORF">HGRIS_008317</name>
</gene>
<dbReference type="InterPro" id="IPR000182">
    <property type="entry name" value="GNAT_dom"/>
</dbReference>
<dbReference type="PROSITE" id="PS51186">
    <property type="entry name" value="GNAT"/>
    <property type="match status" value="1"/>
</dbReference>
<dbReference type="CDD" id="cd04301">
    <property type="entry name" value="NAT_SF"/>
    <property type="match status" value="1"/>
</dbReference>
<name>A0ABR3J7S0_9AGAR</name>
<evidence type="ECO:0000313" key="2">
    <source>
        <dbReference type="EMBL" id="KAL0951637.1"/>
    </source>
</evidence>